<dbReference type="SUPFAM" id="SSF55073">
    <property type="entry name" value="Nucleotide cyclase"/>
    <property type="match status" value="1"/>
</dbReference>
<dbReference type="InterPro" id="IPR029787">
    <property type="entry name" value="Nucleotide_cyclase"/>
</dbReference>
<dbReference type="Proteomes" id="UP000070186">
    <property type="component" value="Unassembled WGS sequence"/>
</dbReference>
<dbReference type="GO" id="GO:0006355">
    <property type="term" value="P:regulation of DNA-templated transcription"/>
    <property type="evidence" value="ECO:0007669"/>
    <property type="project" value="InterPro"/>
</dbReference>
<dbReference type="CDD" id="cd00130">
    <property type="entry name" value="PAS"/>
    <property type="match status" value="1"/>
</dbReference>
<dbReference type="SUPFAM" id="SSF55785">
    <property type="entry name" value="PYP-like sensor domain (PAS domain)"/>
    <property type="match status" value="1"/>
</dbReference>
<sequence length="435" mass="48432">MAVLDKYGIVSFSTPAMGDMFKCTQRELEGRDVASLIPGLPLKTLTPGYNLAFADFWGNKGELLKFKGHSPNGERIPLAVSLNKLSIDNTPLILLRLLPGSEHAIPNGEFERLIESAKNKTDVVMITDTTGIIQAVNDAFAQATGYSREEAVGQPASLMKSGLHTPEFYSKMWHTLLAGNEFQAVFVNRRKNGEIFHEDKNIRPFIDKSGQITHFVSTSHCLSESLRTTLLQLHHEAYHDALTGLPNRHLFEDRLKQAFSRALRRGENFSLVYLDLDSFKEINDTYGHTVGDEVLRTTATQLKACVRNEDTVARLGGDEFALILLDIHRREDVEIVLKKILRSLEQGIHLGNKRISILASLGANIFPDDGTDSESLMMRADFAMYKAKSDGGHGFHFFDKDEFAGSAAKKRLAELLTAGKRLNIASCTSEQSTRH</sequence>
<keyword evidence="4" id="KW-1185">Reference proteome</keyword>
<feature type="domain" description="PAS" evidence="1">
    <location>
        <begin position="106"/>
        <end position="154"/>
    </location>
</feature>
<evidence type="ECO:0000259" key="2">
    <source>
        <dbReference type="PROSITE" id="PS50887"/>
    </source>
</evidence>
<evidence type="ECO:0008006" key="5">
    <source>
        <dbReference type="Google" id="ProtNLM"/>
    </source>
</evidence>
<dbReference type="Gene3D" id="3.30.70.270">
    <property type="match status" value="1"/>
</dbReference>
<dbReference type="FunFam" id="3.30.70.270:FF:000001">
    <property type="entry name" value="Diguanylate cyclase domain protein"/>
    <property type="match status" value="1"/>
</dbReference>
<protein>
    <recommendedName>
        <fullName evidence="5">Diguanylate cyclase</fullName>
    </recommendedName>
</protein>
<dbReference type="CDD" id="cd01949">
    <property type="entry name" value="GGDEF"/>
    <property type="match status" value="1"/>
</dbReference>
<name>A0A133XP29_9RHOO</name>
<dbReference type="Gene3D" id="3.30.450.20">
    <property type="entry name" value="PAS domain"/>
    <property type="match status" value="1"/>
</dbReference>
<reference evidence="3 4" key="1">
    <citation type="submission" date="2015-12" db="EMBL/GenBank/DDBJ databases">
        <title>Nitrous oxide reduction kinetics distinguish bacteria harboring typical versus atypical NosZ.</title>
        <authorList>
            <person name="Yoon S."/>
            <person name="Nissen S."/>
            <person name="Park D."/>
            <person name="Sanford R.A."/>
            <person name="Loeffler F.E."/>
        </authorList>
    </citation>
    <scope>NUCLEOTIDE SEQUENCE [LARGE SCALE GENOMIC DNA]</scope>
    <source>
        <strain evidence="3 4">ATCC BAA-841</strain>
    </source>
</reference>
<dbReference type="InterPro" id="IPR043128">
    <property type="entry name" value="Rev_trsase/Diguanyl_cyclase"/>
</dbReference>
<comment type="caution">
    <text evidence="3">The sequence shown here is derived from an EMBL/GenBank/DDBJ whole genome shotgun (WGS) entry which is preliminary data.</text>
</comment>
<dbReference type="NCBIfam" id="TIGR00229">
    <property type="entry name" value="sensory_box"/>
    <property type="match status" value="1"/>
</dbReference>
<accession>A0A133XP29</accession>
<dbReference type="InterPro" id="IPR000160">
    <property type="entry name" value="GGDEF_dom"/>
</dbReference>
<dbReference type="EMBL" id="LODL01000002">
    <property type="protein sequence ID" value="KXB32697.1"/>
    <property type="molecule type" value="Genomic_DNA"/>
</dbReference>
<dbReference type="InterPro" id="IPR000014">
    <property type="entry name" value="PAS"/>
</dbReference>
<dbReference type="STRING" id="281362.AT959_00400"/>
<dbReference type="AlphaFoldDB" id="A0A133XP29"/>
<proteinExistence type="predicted"/>
<dbReference type="PROSITE" id="PS50112">
    <property type="entry name" value="PAS"/>
    <property type="match status" value="1"/>
</dbReference>
<dbReference type="SMART" id="SM00091">
    <property type="entry name" value="PAS"/>
    <property type="match status" value="1"/>
</dbReference>
<dbReference type="SMART" id="SM00267">
    <property type="entry name" value="GGDEF"/>
    <property type="match status" value="1"/>
</dbReference>
<evidence type="ECO:0000259" key="1">
    <source>
        <dbReference type="PROSITE" id="PS50112"/>
    </source>
</evidence>
<organism evidence="3 4">
    <name type="scientific">Dechloromonas denitrificans</name>
    <dbReference type="NCBI Taxonomy" id="281362"/>
    <lineage>
        <taxon>Bacteria</taxon>
        <taxon>Pseudomonadati</taxon>
        <taxon>Pseudomonadota</taxon>
        <taxon>Betaproteobacteria</taxon>
        <taxon>Rhodocyclales</taxon>
        <taxon>Azonexaceae</taxon>
        <taxon>Dechloromonas</taxon>
    </lineage>
</organism>
<dbReference type="InterPro" id="IPR013767">
    <property type="entry name" value="PAS_fold"/>
</dbReference>
<dbReference type="Pfam" id="PF00989">
    <property type="entry name" value="PAS"/>
    <property type="match status" value="1"/>
</dbReference>
<dbReference type="InterPro" id="IPR052163">
    <property type="entry name" value="DGC-Regulatory_Protein"/>
</dbReference>
<dbReference type="PANTHER" id="PTHR46663:SF3">
    <property type="entry name" value="SLL0267 PROTEIN"/>
    <property type="match status" value="1"/>
</dbReference>
<dbReference type="PANTHER" id="PTHR46663">
    <property type="entry name" value="DIGUANYLATE CYCLASE DGCT-RELATED"/>
    <property type="match status" value="1"/>
</dbReference>
<gene>
    <name evidence="3" type="ORF">AT959_00400</name>
</gene>
<dbReference type="PROSITE" id="PS50887">
    <property type="entry name" value="GGDEF"/>
    <property type="match status" value="1"/>
</dbReference>
<evidence type="ECO:0000313" key="4">
    <source>
        <dbReference type="Proteomes" id="UP000070186"/>
    </source>
</evidence>
<dbReference type="InterPro" id="IPR035965">
    <property type="entry name" value="PAS-like_dom_sf"/>
</dbReference>
<dbReference type="GO" id="GO:0003824">
    <property type="term" value="F:catalytic activity"/>
    <property type="evidence" value="ECO:0007669"/>
    <property type="project" value="UniProtKB-ARBA"/>
</dbReference>
<dbReference type="NCBIfam" id="TIGR00254">
    <property type="entry name" value="GGDEF"/>
    <property type="match status" value="1"/>
</dbReference>
<evidence type="ECO:0000313" key="3">
    <source>
        <dbReference type="EMBL" id="KXB32697.1"/>
    </source>
</evidence>
<feature type="domain" description="GGDEF" evidence="2">
    <location>
        <begin position="267"/>
        <end position="400"/>
    </location>
</feature>
<dbReference type="Pfam" id="PF00990">
    <property type="entry name" value="GGDEF"/>
    <property type="match status" value="1"/>
</dbReference>